<feature type="region of interest" description="Disordered" evidence="1">
    <location>
        <begin position="24"/>
        <end position="47"/>
    </location>
</feature>
<name>K4B4N1_SOLLC</name>
<dbReference type="AlphaFoldDB" id="K4B4N1"/>
<evidence type="ECO:0000313" key="2">
    <source>
        <dbReference type="EnsemblPlants" id="Solyc02g014320.1.1"/>
    </source>
</evidence>
<protein>
    <recommendedName>
        <fullName evidence="4">Serine-threonine/tyrosine-protein kinase catalytic domain-containing protein</fullName>
    </recommendedName>
</protein>
<dbReference type="Gramene" id="Solyc02g014320.1.1">
    <property type="protein sequence ID" value="Solyc02g014320.1.1"/>
    <property type="gene ID" value="Solyc02g014320.1"/>
</dbReference>
<keyword evidence="3" id="KW-1185">Reference proteome</keyword>
<evidence type="ECO:0000256" key="1">
    <source>
        <dbReference type="SAM" id="MobiDB-lite"/>
    </source>
</evidence>
<proteinExistence type="predicted"/>
<reference evidence="2" key="2">
    <citation type="submission" date="2015-06" db="UniProtKB">
        <authorList>
            <consortium name="EnsemblPlants"/>
        </authorList>
    </citation>
    <scope>IDENTIFICATION</scope>
    <source>
        <strain evidence="2">cv. Heinz 1706</strain>
    </source>
</reference>
<dbReference type="Proteomes" id="UP000004994">
    <property type="component" value="Chromosome 2"/>
</dbReference>
<organism evidence="2">
    <name type="scientific">Solanum lycopersicum</name>
    <name type="common">Tomato</name>
    <name type="synonym">Lycopersicon esculentum</name>
    <dbReference type="NCBI Taxonomy" id="4081"/>
    <lineage>
        <taxon>Eukaryota</taxon>
        <taxon>Viridiplantae</taxon>
        <taxon>Streptophyta</taxon>
        <taxon>Embryophyta</taxon>
        <taxon>Tracheophyta</taxon>
        <taxon>Spermatophyta</taxon>
        <taxon>Magnoliopsida</taxon>
        <taxon>eudicotyledons</taxon>
        <taxon>Gunneridae</taxon>
        <taxon>Pentapetalae</taxon>
        <taxon>asterids</taxon>
        <taxon>lamiids</taxon>
        <taxon>Solanales</taxon>
        <taxon>Solanaceae</taxon>
        <taxon>Solanoideae</taxon>
        <taxon>Solaneae</taxon>
        <taxon>Solanum</taxon>
        <taxon>Solanum subgen. Lycopersicon</taxon>
    </lineage>
</organism>
<dbReference type="HOGENOM" id="CLU_1211570_0_0_1"/>
<evidence type="ECO:0000313" key="3">
    <source>
        <dbReference type="Proteomes" id="UP000004994"/>
    </source>
</evidence>
<dbReference type="PaxDb" id="4081-Solyc02g014320.1.1"/>
<sequence length="229" mass="26073">MREFCILPVQLVLAAMHERNRNRERKSAPVVLQDQSKSDISGGGAERVTKSSCSTSFARSLSDVYEGICQNLRVFTVSQLKQKCNFWEWYINQILSNLDILTLSYLHEELEVQSCAYCIFLTWYAQSQTPRPGIKSGHVFHFPLLVIRTTILKVGGGVISPRLSLTFRDGKKFGMLMYSRLKNRYSISPTRKMAKLADTCLLKSAKDRPKISQVVQTLKKIILTFTISI</sequence>
<dbReference type="eggNOG" id="KOG1187">
    <property type="taxonomic scope" value="Eukaryota"/>
</dbReference>
<dbReference type="InParanoid" id="K4B4N1"/>
<reference evidence="2" key="1">
    <citation type="journal article" date="2012" name="Nature">
        <title>The tomato genome sequence provides insights into fleshy fruit evolution.</title>
        <authorList>
            <consortium name="Tomato Genome Consortium"/>
        </authorList>
    </citation>
    <scope>NUCLEOTIDE SEQUENCE [LARGE SCALE GENOMIC DNA]</scope>
    <source>
        <strain evidence="2">cv. Heinz 1706</strain>
    </source>
</reference>
<accession>K4B4N1</accession>
<dbReference type="EnsemblPlants" id="Solyc02g014320.1.1">
    <property type="protein sequence ID" value="Solyc02g014320.1.1"/>
    <property type="gene ID" value="Solyc02g014320.1"/>
</dbReference>
<dbReference type="PhylomeDB" id="K4B4N1"/>
<dbReference type="STRING" id="4081.K4B4N1"/>
<evidence type="ECO:0008006" key="4">
    <source>
        <dbReference type="Google" id="ProtNLM"/>
    </source>
</evidence>